<dbReference type="EMBL" id="BPLQ01004864">
    <property type="protein sequence ID" value="GIY11114.1"/>
    <property type="molecule type" value="Genomic_DNA"/>
</dbReference>
<evidence type="ECO:0008006" key="3">
    <source>
        <dbReference type="Google" id="ProtNLM"/>
    </source>
</evidence>
<comment type="caution">
    <text evidence="1">The sequence shown here is derived from an EMBL/GenBank/DDBJ whole genome shotgun (WGS) entry which is preliminary data.</text>
</comment>
<dbReference type="Proteomes" id="UP001054837">
    <property type="component" value="Unassembled WGS sequence"/>
</dbReference>
<keyword evidence="2" id="KW-1185">Reference proteome</keyword>
<organism evidence="1 2">
    <name type="scientific">Caerostris darwini</name>
    <dbReference type="NCBI Taxonomy" id="1538125"/>
    <lineage>
        <taxon>Eukaryota</taxon>
        <taxon>Metazoa</taxon>
        <taxon>Ecdysozoa</taxon>
        <taxon>Arthropoda</taxon>
        <taxon>Chelicerata</taxon>
        <taxon>Arachnida</taxon>
        <taxon>Araneae</taxon>
        <taxon>Araneomorphae</taxon>
        <taxon>Entelegynae</taxon>
        <taxon>Araneoidea</taxon>
        <taxon>Araneidae</taxon>
        <taxon>Caerostris</taxon>
    </lineage>
</organism>
<protein>
    <recommendedName>
        <fullName evidence="3">LAGLIDADG homing endonuclease</fullName>
    </recommendedName>
</protein>
<sequence length="106" mass="12255">MILELKHFPYFWLTTATTPIPKSGKDPTNSDSYRYISLLSKTAKYIILHRLNQFQNLTISFVKNNSDSVRTYQLLTVVDFRTAEFGCWMLQDAGFQNGEYTDAGFL</sequence>
<gene>
    <name evidence="1" type="ORF">CDAR_380801</name>
</gene>
<accession>A0AAV4QQN6</accession>
<reference evidence="1 2" key="1">
    <citation type="submission" date="2021-06" db="EMBL/GenBank/DDBJ databases">
        <title>Caerostris darwini draft genome.</title>
        <authorList>
            <person name="Kono N."/>
            <person name="Arakawa K."/>
        </authorList>
    </citation>
    <scope>NUCLEOTIDE SEQUENCE [LARGE SCALE GENOMIC DNA]</scope>
</reference>
<evidence type="ECO:0000313" key="1">
    <source>
        <dbReference type="EMBL" id="GIY11114.1"/>
    </source>
</evidence>
<name>A0AAV4QQN6_9ARAC</name>
<proteinExistence type="predicted"/>
<dbReference type="AlphaFoldDB" id="A0AAV4QQN6"/>
<evidence type="ECO:0000313" key="2">
    <source>
        <dbReference type="Proteomes" id="UP001054837"/>
    </source>
</evidence>